<evidence type="ECO:0000313" key="4">
    <source>
        <dbReference type="EMBL" id="GAA0222181.1"/>
    </source>
</evidence>
<dbReference type="PANTHER" id="PTHR16305:SF35">
    <property type="entry name" value="TRANSCRIPTIONAL ACTIVATOR DOMAIN"/>
    <property type="match status" value="1"/>
</dbReference>
<dbReference type="InterPro" id="IPR027417">
    <property type="entry name" value="P-loop_NTPase"/>
</dbReference>
<dbReference type="Proteomes" id="UP001500967">
    <property type="component" value="Unassembled WGS sequence"/>
</dbReference>
<protein>
    <submittedName>
        <fullName evidence="4">LuxR family transcriptional regulator</fullName>
    </submittedName>
</protein>
<gene>
    <name evidence="4" type="ORF">GCM10009539_04200</name>
</gene>
<dbReference type="RefSeq" id="WP_344646992.1">
    <property type="nucleotide sequence ID" value="NZ_BAAAGX010000003.1"/>
</dbReference>
<keyword evidence="5" id="KW-1185">Reference proteome</keyword>
<dbReference type="EMBL" id="BAAAGX010000003">
    <property type="protein sequence ID" value="GAA0222181.1"/>
    <property type="molecule type" value="Genomic_DNA"/>
</dbReference>
<evidence type="ECO:0000259" key="3">
    <source>
        <dbReference type="PROSITE" id="PS50043"/>
    </source>
</evidence>
<feature type="domain" description="HTH luxR-type" evidence="3">
    <location>
        <begin position="856"/>
        <end position="921"/>
    </location>
</feature>
<dbReference type="SUPFAM" id="SSF52540">
    <property type="entry name" value="P-loop containing nucleoside triphosphate hydrolases"/>
    <property type="match status" value="1"/>
</dbReference>
<dbReference type="PRINTS" id="PR00038">
    <property type="entry name" value="HTHLUXR"/>
</dbReference>
<accession>A0ABP3D376</accession>
<keyword evidence="2" id="KW-0067">ATP-binding</keyword>
<dbReference type="Pfam" id="PF13191">
    <property type="entry name" value="AAA_16"/>
    <property type="match status" value="1"/>
</dbReference>
<dbReference type="Pfam" id="PF00196">
    <property type="entry name" value="GerE"/>
    <property type="match status" value="1"/>
</dbReference>
<dbReference type="PANTHER" id="PTHR16305">
    <property type="entry name" value="TESTICULAR SOLUBLE ADENYLYL CYCLASE"/>
    <property type="match status" value="1"/>
</dbReference>
<evidence type="ECO:0000256" key="1">
    <source>
        <dbReference type="ARBA" id="ARBA00022741"/>
    </source>
</evidence>
<organism evidence="4 5">
    <name type="scientific">Cryptosporangium japonicum</name>
    <dbReference type="NCBI Taxonomy" id="80872"/>
    <lineage>
        <taxon>Bacteria</taxon>
        <taxon>Bacillati</taxon>
        <taxon>Actinomycetota</taxon>
        <taxon>Actinomycetes</taxon>
        <taxon>Cryptosporangiales</taxon>
        <taxon>Cryptosporangiaceae</taxon>
        <taxon>Cryptosporangium</taxon>
    </lineage>
</organism>
<name>A0ABP3D376_9ACTN</name>
<dbReference type="InterPro" id="IPR036388">
    <property type="entry name" value="WH-like_DNA-bd_sf"/>
</dbReference>
<dbReference type="CDD" id="cd06170">
    <property type="entry name" value="LuxR_C_like"/>
    <property type="match status" value="1"/>
</dbReference>
<dbReference type="SUPFAM" id="SSF46894">
    <property type="entry name" value="C-terminal effector domain of the bipartite response regulators"/>
    <property type="match status" value="1"/>
</dbReference>
<dbReference type="InterPro" id="IPR016032">
    <property type="entry name" value="Sig_transdc_resp-reg_C-effctor"/>
</dbReference>
<sequence>MVSGPLHGRSNELAVLRTLFDGARRGESATLVVHGEAGIGKTALVRSALARLGDGVRVEHAVGVESEMELPYAGLHLLLVGLLDRVGGLPEPQRDALEVALGLRSGPAPGPFLIGLAVLGLLSETAADGPLCCVVDDAQWLDEASRTVLAFAARRLQSEGVVLLFVMRTVDAPFTRLPELTLTGLAEPDAERLLAQQLVGPIDDRIRARILAEAKGNPLALRELPLVRAPADLAGGFTMGGPVSLATRIEDSLLSRLDGLAPDARSVMLLAAADPTGDAQLLRRAMRSLDVDAGAVEAVERTGDLVIGERVEFRHPLVRSGVYRTALPADRRRAHATLASATIAERDPDRRAWHRGHAAVEPDESVAAELEGSSVRARGRGGVSAAAAFLERAAALSPDPAGRARRLLAAAQAKLDAGAPEAAQALLDDVPGPALDHRGSALAALLRAQAGFARRRTPEIARDILAAARQLAGVDPELRRNAHYSALRVAIAQGGRPGDGVDDGPGVDGYPWRDICQEVLDATDPHSTHPVDVLLRGQALIGVGARARAVPVLHRALAGLLTAPVDLIPPQSIGLEAISAADVWDMRLLMALCERQIAAARAEGLLTALPVMLSYAGAACASLGRLDDAERFTDEIAVIGEAIGYTFPPHVRVQLAAWRGDTAEVARHAAVLRQGAAATGDGAPLSTAHYAEAILANGLGRHEDAVRVGSLELGHVRQVTFTSRIAFELVEAAVRVRERALADRALTELTALTEPVGGDWALGTLAAARALTAGPTDAEEHHREAIDRLGSAEMVIFEARARLAYGEWLRRQRRRVDAREQLRAAHDVLSGRGAAGFAARAGRELEATGETARVRTEAPSTALTTQEANVARLVAEGLTNREIATRLFVSDRTVEYHLRKVFLKRGIRSRKELTTAPSLDPH</sequence>
<dbReference type="PROSITE" id="PS50043">
    <property type="entry name" value="HTH_LUXR_2"/>
    <property type="match status" value="1"/>
</dbReference>
<evidence type="ECO:0000313" key="5">
    <source>
        <dbReference type="Proteomes" id="UP001500967"/>
    </source>
</evidence>
<dbReference type="SMART" id="SM00421">
    <property type="entry name" value="HTH_LUXR"/>
    <property type="match status" value="1"/>
</dbReference>
<dbReference type="Gene3D" id="1.10.10.10">
    <property type="entry name" value="Winged helix-like DNA-binding domain superfamily/Winged helix DNA-binding domain"/>
    <property type="match status" value="1"/>
</dbReference>
<keyword evidence="1" id="KW-0547">Nucleotide-binding</keyword>
<reference evidence="5" key="1">
    <citation type="journal article" date="2019" name="Int. J. Syst. Evol. Microbiol.">
        <title>The Global Catalogue of Microorganisms (GCM) 10K type strain sequencing project: providing services to taxonomists for standard genome sequencing and annotation.</title>
        <authorList>
            <consortium name="The Broad Institute Genomics Platform"/>
            <consortium name="The Broad Institute Genome Sequencing Center for Infectious Disease"/>
            <person name="Wu L."/>
            <person name="Ma J."/>
        </authorList>
    </citation>
    <scope>NUCLEOTIDE SEQUENCE [LARGE SCALE GENOMIC DNA]</scope>
    <source>
        <strain evidence="5">JCM 10425</strain>
    </source>
</reference>
<dbReference type="InterPro" id="IPR041664">
    <property type="entry name" value="AAA_16"/>
</dbReference>
<proteinExistence type="predicted"/>
<dbReference type="InterPro" id="IPR000792">
    <property type="entry name" value="Tscrpt_reg_LuxR_C"/>
</dbReference>
<comment type="caution">
    <text evidence="4">The sequence shown here is derived from an EMBL/GenBank/DDBJ whole genome shotgun (WGS) entry which is preliminary data.</text>
</comment>
<evidence type="ECO:0000256" key="2">
    <source>
        <dbReference type="ARBA" id="ARBA00022840"/>
    </source>
</evidence>